<proteinExistence type="predicted"/>
<organism evidence="1">
    <name type="scientific">Fervidicoccus fontis</name>
    <dbReference type="NCBI Taxonomy" id="683846"/>
    <lineage>
        <taxon>Archaea</taxon>
        <taxon>Thermoproteota</taxon>
        <taxon>Thermoprotei</taxon>
        <taxon>Fervidicoccales</taxon>
        <taxon>Fervidicoccaceae</taxon>
        <taxon>Fervidicoccus</taxon>
    </lineage>
</organism>
<dbReference type="AlphaFoldDB" id="A0A7C1E4H4"/>
<protein>
    <submittedName>
        <fullName evidence="1">Uncharacterized protein</fullName>
    </submittedName>
</protein>
<evidence type="ECO:0000313" key="1">
    <source>
        <dbReference type="EMBL" id="HDS11015.1"/>
    </source>
</evidence>
<comment type="caution">
    <text evidence="1">The sequence shown here is derived from an EMBL/GenBank/DDBJ whole genome shotgun (WGS) entry which is preliminary data.</text>
</comment>
<accession>A0A7C1E4H4</accession>
<gene>
    <name evidence="1" type="ORF">ENO04_05335</name>
</gene>
<reference evidence="1" key="1">
    <citation type="journal article" date="2020" name="mSystems">
        <title>Genome- and Community-Level Interaction Insights into Carbon Utilization and Element Cycling Functions of Hydrothermarchaeota in Hydrothermal Sediment.</title>
        <authorList>
            <person name="Zhou Z."/>
            <person name="Liu Y."/>
            <person name="Xu W."/>
            <person name="Pan J."/>
            <person name="Luo Z.H."/>
            <person name="Li M."/>
        </authorList>
    </citation>
    <scope>NUCLEOTIDE SEQUENCE [LARGE SCALE GENOMIC DNA]</scope>
    <source>
        <strain evidence="1">SpSt-123</strain>
    </source>
</reference>
<sequence length="147" mass="16884">MQMVIDGCIVMLDVDFMEEMVREKGLPEYKPNLATGFLTRAVESLAIKHNGVVIFGLDYERGTEEAVLEFPLTSCDELRKDLDQIHNELARMGFSISIVCLDGYVLGKKANTREEAYKGTPWRKKAYKELLRIKRKLHAFREENSPN</sequence>
<name>A0A7C1E4H4_9CREN</name>
<dbReference type="EMBL" id="DSDY01000161">
    <property type="protein sequence ID" value="HDS11015.1"/>
    <property type="molecule type" value="Genomic_DNA"/>
</dbReference>